<dbReference type="PANTHER" id="PTHR16262">
    <property type="entry name" value="PEROXISOME ASSEMBLY PROTEIN 26"/>
    <property type="match status" value="1"/>
</dbReference>
<name>A0AAV2ITE5_KNICA</name>
<proteinExistence type="predicted"/>
<dbReference type="GO" id="GO:0005778">
    <property type="term" value="C:peroxisomal membrane"/>
    <property type="evidence" value="ECO:0007669"/>
    <property type="project" value="InterPro"/>
</dbReference>
<sequence length="128" mass="14731">MCILLYSKVGEAVVVSDVVHVWLHCGANGRASGFATVMELYLAHILLPLGQLEEPHSLRVRLRASLKERCSSNLGQLLNICTKSCLAHYLAVLISPKAYWWLCFCTCFYFDWTQRFHHRLYGLQNFIR</sequence>
<evidence type="ECO:0000313" key="1">
    <source>
        <dbReference type="EMBL" id="CAL1568514.1"/>
    </source>
</evidence>
<accession>A0AAV2ITE5</accession>
<evidence type="ECO:0000313" key="2">
    <source>
        <dbReference type="Proteomes" id="UP001497482"/>
    </source>
</evidence>
<reference evidence="1 2" key="1">
    <citation type="submission" date="2024-04" db="EMBL/GenBank/DDBJ databases">
        <authorList>
            <person name="Waldvogel A.-M."/>
            <person name="Schoenle A."/>
        </authorList>
    </citation>
    <scope>NUCLEOTIDE SEQUENCE [LARGE SCALE GENOMIC DNA]</scope>
</reference>
<dbReference type="EMBL" id="OZ035823">
    <property type="protein sequence ID" value="CAL1568514.1"/>
    <property type="molecule type" value="Genomic_DNA"/>
</dbReference>
<keyword evidence="2" id="KW-1185">Reference proteome</keyword>
<dbReference type="PANTHER" id="PTHR16262:SF2">
    <property type="entry name" value="PEROXISOME ASSEMBLY PROTEIN 26"/>
    <property type="match status" value="1"/>
</dbReference>
<protein>
    <submittedName>
        <fullName evidence="1">Uncharacterized protein</fullName>
    </submittedName>
</protein>
<dbReference type="InterPro" id="IPR010797">
    <property type="entry name" value="Pex26"/>
</dbReference>
<gene>
    <name evidence="1" type="ORF">KC01_LOCUS1116</name>
</gene>
<dbReference type="GO" id="GO:0044877">
    <property type="term" value="F:protein-containing complex binding"/>
    <property type="evidence" value="ECO:0007669"/>
    <property type="project" value="InterPro"/>
</dbReference>
<dbReference type="Pfam" id="PF07163">
    <property type="entry name" value="Pex26"/>
    <property type="match status" value="1"/>
</dbReference>
<dbReference type="GO" id="GO:0051117">
    <property type="term" value="F:ATPase binding"/>
    <property type="evidence" value="ECO:0007669"/>
    <property type="project" value="TreeGrafter"/>
</dbReference>
<organism evidence="1 2">
    <name type="scientific">Knipowitschia caucasica</name>
    <name type="common">Caucasian dwarf goby</name>
    <name type="synonym">Pomatoschistus caucasicus</name>
    <dbReference type="NCBI Taxonomy" id="637954"/>
    <lineage>
        <taxon>Eukaryota</taxon>
        <taxon>Metazoa</taxon>
        <taxon>Chordata</taxon>
        <taxon>Craniata</taxon>
        <taxon>Vertebrata</taxon>
        <taxon>Euteleostomi</taxon>
        <taxon>Actinopterygii</taxon>
        <taxon>Neopterygii</taxon>
        <taxon>Teleostei</taxon>
        <taxon>Neoteleostei</taxon>
        <taxon>Acanthomorphata</taxon>
        <taxon>Gobiaria</taxon>
        <taxon>Gobiiformes</taxon>
        <taxon>Gobioidei</taxon>
        <taxon>Gobiidae</taxon>
        <taxon>Gobiinae</taxon>
        <taxon>Knipowitschia</taxon>
    </lineage>
</organism>
<dbReference type="GO" id="GO:0045046">
    <property type="term" value="P:protein import into peroxisome membrane"/>
    <property type="evidence" value="ECO:0007669"/>
    <property type="project" value="InterPro"/>
</dbReference>
<dbReference type="Proteomes" id="UP001497482">
    <property type="component" value="Chromosome 1"/>
</dbReference>
<dbReference type="GO" id="GO:0016558">
    <property type="term" value="P:protein import into peroxisome matrix"/>
    <property type="evidence" value="ECO:0007669"/>
    <property type="project" value="TreeGrafter"/>
</dbReference>
<dbReference type="AlphaFoldDB" id="A0AAV2ITE5"/>